<reference evidence="3" key="1">
    <citation type="submission" date="2025-08" db="UniProtKB">
        <authorList>
            <consortium name="RefSeq"/>
        </authorList>
    </citation>
    <scope>IDENTIFICATION</scope>
    <source>
        <tissue evidence="3">Fruit stalk</tissue>
    </source>
</reference>
<organism evidence="2 3">
    <name type="scientific">Durio zibethinus</name>
    <name type="common">Durian</name>
    <dbReference type="NCBI Taxonomy" id="66656"/>
    <lineage>
        <taxon>Eukaryota</taxon>
        <taxon>Viridiplantae</taxon>
        <taxon>Streptophyta</taxon>
        <taxon>Embryophyta</taxon>
        <taxon>Tracheophyta</taxon>
        <taxon>Spermatophyta</taxon>
        <taxon>Magnoliopsida</taxon>
        <taxon>eudicotyledons</taxon>
        <taxon>Gunneridae</taxon>
        <taxon>Pentapetalae</taxon>
        <taxon>rosids</taxon>
        <taxon>malvids</taxon>
        <taxon>Malvales</taxon>
        <taxon>Malvaceae</taxon>
        <taxon>Helicteroideae</taxon>
        <taxon>Durio</taxon>
    </lineage>
</organism>
<protein>
    <submittedName>
        <fullName evidence="3">Uncharacterized protein LOC111314763</fullName>
    </submittedName>
</protein>
<evidence type="ECO:0000313" key="2">
    <source>
        <dbReference type="Proteomes" id="UP000515121"/>
    </source>
</evidence>
<dbReference type="AlphaFoldDB" id="A0A6P6B4M2"/>
<dbReference type="RefSeq" id="XP_022772119.1">
    <property type="nucleotide sequence ID" value="XM_022916384.1"/>
</dbReference>
<dbReference type="KEGG" id="dzi:111314763"/>
<proteinExistence type="predicted"/>
<dbReference type="Proteomes" id="UP000515121">
    <property type="component" value="Unplaced"/>
</dbReference>
<gene>
    <name evidence="3" type="primary">LOC111314763</name>
</gene>
<evidence type="ECO:0000259" key="1">
    <source>
        <dbReference type="Pfam" id="PF13966"/>
    </source>
</evidence>
<keyword evidence="2" id="KW-1185">Reference proteome</keyword>
<evidence type="ECO:0000313" key="3">
    <source>
        <dbReference type="RefSeq" id="XP_022772119.1"/>
    </source>
</evidence>
<dbReference type="GeneID" id="111314763"/>
<sequence>MSALQLNYEKSELYQAGVSKEELVRIQQASGFKIGTLPVRYLGVPLVSRRLTEKDCAPLVDKITARINSWATRHLSYAGRLQLAFHPPKTYAEEDKQVMFWFLLEKKTCVLQNIWLIIAKADSLWIAWIEAYELKGKTIWQVAAKQTSSWNWRKLLQIRLPMKDRLRSWGMRIDSRCNLCYNEDETRDHVYFECVYSKEVWQKILQLCNIDRRVRSWDT</sequence>
<dbReference type="Pfam" id="PF13966">
    <property type="entry name" value="zf-RVT"/>
    <property type="match status" value="1"/>
</dbReference>
<dbReference type="PANTHER" id="PTHR33116">
    <property type="entry name" value="REVERSE TRANSCRIPTASE ZINC-BINDING DOMAIN-CONTAINING PROTEIN-RELATED-RELATED"/>
    <property type="match status" value="1"/>
</dbReference>
<accession>A0A6P6B4M2</accession>
<dbReference type="PANTHER" id="PTHR33116:SF80">
    <property type="entry name" value="REVERSE TRANSCRIPTASE ZINC-BINDING DOMAIN-CONTAINING PROTEIN"/>
    <property type="match status" value="1"/>
</dbReference>
<dbReference type="InterPro" id="IPR026960">
    <property type="entry name" value="RVT-Znf"/>
</dbReference>
<name>A0A6P6B4M2_DURZI</name>
<feature type="domain" description="Reverse transcriptase zinc-binding" evidence="1">
    <location>
        <begin position="136"/>
        <end position="201"/>
    </location>
</feature>
<dbReference type="OrthoDB" id="1938625at2759"/>